<dbReference type="Proteomes" id="UP000229924">
    <property type="component" value="Unassembled WGS sequence"/>
</dbReference>
<name>A0A2M7K1T7_9BACT</name>
<dbReference type="EMBL" id="PFIK01000019">
    <property type="protein sequence ID" value="PIX30181.1"/>
    <property type="molecule type" value="Genomic_DNA"/>
</dbReference>
<evidence type="ECO:0000313" key="2">
    <source>
        <dbReference type="Proteomes" id="UP000229924"/>
    </source>
</evidence>
<accession>A0A2M7K1T7</accession>
<comment type="caution">
    <text evidence="1">The sequence shown here is derived from an EMBL/GenBank/DDBJ whole genome shotgun (WGS) entry which is preliminary data.</text>
</comment>
<dbReference type="AlphaFoldDB" id="A0A2M7K1T7"/>
<proteinExistence type="predicted"/>
<evidence type="ECO:0000313" key="1">
    <source>
        <dbReference type="EMBL" id="PIX30181.1"/>
    </source>
</evidence>
<protein>
    <submittedName>
        <fullName evidence="1">Uncharacterized protein</fullName>
    </submittedName>
</protein>
<reference evidence="2" key="1">
    <citation type="submission" date="2017-09" db="EMBL/GenBank/DDBJ databases">
        <title>Depth-based differentiation of microbial function through sediment-hosted aquifers and enrichment of novel symbionts in the deep terrestrial subsurface.</title>
        <authorList>
            <person name="Probst A.J."/>
            <person name="Ladd B."/>
            <person name="Jarett J.K."/>
            <person name="Geller-Mcgrath D.E."/>
            <person name="Sieber C.M.K."/>
            <person name="Emerson J.B."/>
            <person name="Anantharaman K."/>
            <person name="Thomas B.C."/>
            <person name="Malmstrom R."/>
            <person name="Stieglmeier M."/>
            <person name="Klingl A."/>
            <person name="Woyke T."/>
            <person name="Ryan C.M."/>
            <person name="Banfield J.F."/>
        </authorList>
    </citation>
    <scope>NUCLEOTIDE SEQUENCE [LARGE SCALE GENOMIC DNA]</scope>
</reference>
<organism evidence="1 2">
    <name type="scientific">Candidatus Berkelbacteria bacterium CG_4_8_14_3_um_filter_42_13</name>
    <dbReference type="NCBI Taxonomy" id="1974505"/>
    <lineage>
        <taxon>Bacteria</taxon>
        <taxon>Candidatus Berkelbacteria</taxon>
    </lineage>
</organism>
<sequence>MPTKYGIELSLRGIKLATIDRDAANYRRQQAAEDMKRKVVITGNESREVVHTGGQLSLRGKTIYLGDVLNVIKACPLGFWGKMAFEEGKGTKVEIRLGKPREGTEGVIPINALDPFVTEVRERTVSIRAVWINPDTNKPGEFFANLVVSTPDEQRSPAVFEDELFVFERDGLPRLGSRVYKPRKPNY</sequence>
<gene>
    <name evidence="1" type="ORF">COZ63_01015</name>
</gene>